<organism evidence="1 2">
    <name type="scientific">Salix koriyanagi</name>
    <dbReference type="NCBI Taxonomy" id="2511006"/>
    <lineage>
        <taxon>Eukaryota</taxon>
        <taxon>Viridiplantae</taxon>
        <taxon>Streptophyta</taxon>
        <taxon>Embryophyta</taxon>
        <taxon>Tracheophyta</taxon>
        <taxon>Spermatophyta</taxon>
        <taxon>Magnoliopsida</taxon>
        <taxon>eudicotyledons</taxon>
        <taxon>Gunneridae</taxon>
        <taxon>Pentapetalae</taxon>
        <taxon>rosids</taxon>
        <taxon>fabids</taxon>
        <taxon>Malpighiales</taxon>
        <taxon>Salicaceae</taxon>
        <taxon>Saliceae</taxon>
        <taxon>Salix</taxon>
    </lineage>
</organism>
<dbReference type="PANTHER" id="PTHR13134:SF3">
    <property type="entry name" value="TRAFFICKING PROTEIN PARTICLE COMPLEX SUBUNIT 13"/>
    <property type="match status" value="1"/>
</dbReference>
<dbReference type="EMBL" id="JAPFFM010000012">
    <property type="protein sequence ID" value="KAJ6728607.1"/>
    <property type="molecule type" value="Genomic_DNA"/>
</dbReference>
<evidence type="ECO:0000313" key="1">
    <source>
        <dbReference type="EMBL" id="KAJ6728607.1"/>
    </source>
</evidence>
<dbReference type="GO" id="GO:1990072">
    <property type="term" value="C:TRAPPIII protein complex"/>
    <property type="evidence" value="ECO:0007669"/>
    <property type="project" value="TreeGrafter"/>
</dbReference>
<comment type="caution">
    <text evidence="1">The sequence shown here is derived from an EMBL/GenBank/DDBJ whole genome shotgun (WGS) entry which is preliminary data.</text>
</comment>
<proteinExistence type="predicted"/>
<name>A0A9Q0ZBT7_9ROSI</name>
<dbReference type="InterPro" id="IPR010378">
    <property type="entry name" value="TRAPPC13"/>
</dbReference>
<accession>A0A9Q0ZBT7</accession>
<gene>
    <name evidence="1" type="ORF">OIU74_006629</name>
</gene>
<keyword evidence="2" id="KW-1185">Reference proteome</keyword>
<dbReference type="Proteomes" id="UP001151752">
    <property type="component" value="Chromosome 11"/>
</dbReference>
<dbReference type="PANTHER" id="PTHR13134">
    <property type="entry name" value="TRAFFICKING PROTEIN PARTICLE COMPLEX SUBUNIT 13"/>
    <property type="match status" value="1"/>
</dbReference>
<protein>
    <submittedName>
        <fullName evidence="1">Uncharacterized protein</fullName>
    </submittedName>
</protein>
<dbReference type="AlphaFoldDB" id="A0A9Q0ZBT7"/>
<sequence>MIQDGRRTTSHISSASAIWCLWKIGWEGLWGVLRGSSISEGSQYFHNIWFSLDNEIQDDSPSREIFKPPVIVKSDGRTRNYPYPLSSSSHGSEHGNVLGKLQIDYVMNLSGGCKYIFQLMAYKLIEEDEYRTPIVPQKIELHVVEVPSTINLDRPFLVIPVLFWVHLNLSNQTDRIVYFLEVWLSQDDTLDEKA</sequence>
<reference evidence="1" key="2">
    <citation type="journal article" date="2023" name="Int. J. Mol. Sci.">
        <title>De Novo Assembly and Annotation of 11 Diverse Shrub Willow (Salix) Genomes Reveals Novel Gene Organization in Sex-Linked Regions.</title>
        <authorList>
            <person name="Hyden B."/>
            <person name="Feng K."/>
            <person name="Yates T.B."/>
            <person name="Jawdy S."/>
            <person name="Cereghino C."/>
            <person name="Smart L.B."/>
            <person name="Muchero W."/>
        </authorList>
    </citation>
    <scope>NUCLEOTIDE SEQUENCE</scope>
    <source>
        <tissue evidence="1">Shoot tip</tissue>
    </source>
</reference>
<reference evidence="1" key="1">
    <citation type="submission" date="2022-11" db="EMBL/GenBank/DDBJ databases">
        <authorList>
            <person name="Hyden B.L."/>
            <person name="Feng K."/>
            <person name="Yates T."/>
            <person name="Jawdy S."/>
            <person name="Smart L.B."/>
            <person name="Muchero W."/>
        </authorList>
    </citation>
    <scope>NUCLEOTIDE SEQUENCE</scope>
    <source>
        <tissue evidence="1">Shoot tip</tissue>
    </source>
</reference>
<evidence type="ECO:0000313" key="2">
    <source>
        <dbReference type="Proteomes" id="UP001151752"/>
    </source>
</evidence>